<dbReference type="AlphaFoldDB" id="A0A3M7PG31"/>
<reference evidence="2 3" key="1">
    <citation type="journal article" date="2018" name="Sci. Rep.">
        <title>Genomic signatures of local adaptation to the degree of environmental predictability in rotifers.</title>
        <authorList>
            <person name="Franch-Gras L."/>
            <person name="Hahn C."/>
            <person name="Garcia-Roger E.M."/>
            <person name="Carmona M.J."/>
            <person name="Serra M."/>
            <person name="Gomez A."/>
        </authorList>
    </citation>
    <scope>NUCLEOTIDE SEQUENCE [LARGE SCALE GENOMIC DNA]</scope>
    <source>
        <strain evidence="2">HYR1</strain>
    </source>
</reference>
<comment type="caution">
    <text evidence="2">The sequence shown here is derived from an EMBL/GenBank/DDBJ whole genome shotgun (WGS) entry which is preliminary data.</text>
</comment>
<feature type="non-terminal residue" evidence="2">
    <location>
        <position position="23"/>
    </location>
</feature>
<dbReference type="EMBL" id="REGN01011270">
    <property type="protein sequence ID" value="RMZ97657.1"/>
    <property type="molecule type" value="Genomic_DNA"/>
</dbReference>
<evidence type="ECO:0000256" key="1">
    <source>
        <dbReference type="SAM" id="MobiDB-lite"/>
    </source>
</evidence>
<evidence type="ECO:0000313" key="3">
    <source>
        <dbReference type="Proteomes" id="UP000276133"/>
    </source>
</evidence>
<dbReference type="Proteomes" id="UP000276133">
    <property type="component" value="Unassembled WGS sequence"/>
</dbReference>
<name>A0A3M7PG31_BRAPC</name>
<gene>
    <name evidence="2" type="ORF">BpHYR1_030407</name>
</gene>
<accession>A0A3M7PG31</accession>
<organism evidence="2 3">
    <name type="scientific">Brachionus plicatilis</name>
    <name type="common">Marine rotifer</name>
    <name type="synonym">Brachionus muelleri</name>
    <dbReference type="NCBI Taxonomy" id="10195"/>
    <lineage>
        <taxon>Eukaryota</taxon>
        <taxon>Metazoa</taxon>
        <taxon>Spiralia</taxon>
        <taxon>Gnathifera</taxon>
        <taxon>Rotifera</taxon>
        <taxon>Eurotatoria</taxon>
        <taxon>Monogononta</taxon>
        <taxon>Pseudotrocha</taxon>
        <taxon>Ploima</taxon>
        <taxon>Brachionidae</taxon>
        <taxon>Brachionus</taxon>
    </lineage>
</organism>
<feature type="region of interest" description="Disordered" evidence="1">
    <location>
        <begin position="1"/>
        <end position="23"/>
    </location>
</feature>
<feature type="compositionally biased region" description="Polar residues" evidence="1">
    <location>
        <begin position="1"/>
        <end position="17"/>
    </location>
</feature>
<proteinExistence type="predicted"/>
<protein>
    <submittedName>
        <fullName evidence="2">Uncharacterized protein</fullName>
    </submittedName>
</protein>
<evidence type="ECO:0000313" key="2">
    <source>
        <dbReference type="EMBL" id="RMZ97657.1"/>
    </source>
</evidence>
<sequence>MPLGTAAQSLGTATLPGNPQREI</sequence>
<keyword evidence="3" id="KW-1185">Reference proteome</keyword>